<feature type="binding site" description="in other chain" evidence="8">
    <location>
        <begin position="37"/>
        <end position="40"/>
    </location>
    <ligand>
        <name>IMP</name>
        <dbReference type="ChEBI" id="CHEBI:58053"/>
        <note>ligand shared between dimeric partners</note>
    </ligand>
</feature>
<evidence type="ECO:0000256" key="2">
    <source>
        <dbReference type="ARBA" id="ARBA00022598"/>
    </source>
</evidence>
<evidence type="ECO:0000256" key="10">
    <source>
        <dbReference type="RuleBase" id="RU000520"/>
    </source>
</evidence>
<evidence type="ECO:0000256" key="1">
    <source>
        <dbReference type="ARBA" id="ARBA00011738"/>
    </source>
</evidence>
<feature type="binding site" description="in other chain" evidence="8">
    <location>
        <position position="121"/>
    </location>
    <ligand>
        <name>IMP</name>
        <dbReference type="ChEBI" id="CHEBI:58053"/>
        <note>ligand shared between dimeric partners</note>
    </ligand>
</feature>
<dbReference type="GO" id="GO:0005525">
    <property type="term" value="F:GTP binding"/>
    <property type="evidence" value="ECO:0007669"/>
    <property type="project" value="UniProtKB-UniRule"/>
</dbReference>
<keyword evidence="4 8" id="KW-0547">Nucleotide-binding</keyword>
<dbReference type="RefSeq" id="WP_041050736.1">
    <property type="nucleotide sequence ID" value="NZ_AP014523.1"/>
</dbReference>
<dbReference type="CDD" id="cd03108">
    <property type="entry name" value="AdSS"/>
    <property type="match status" value="1"/>
</dbReference>
<dbReference type="NCBIfam" id="TIGR00184">
    <property type="entry name" value="purA"/>
    <property type="match status" value="1"/>
</dbReference>
<dbReference type="UniPathway" id="UPA00075">
    <property type="reaction ID" value="UER00335"/>
</dbReference>
<dbReference type="InterPro" id="IPR018220">
    <property type="entry name" value="Adenylosuccin_syn_GTP-bd"/>
</dbReference>
<evidence type="ECO:0000313" key="11">
    <source>
        <dbReference type="EMBL" id="BAO97891.1"/>
    </source>
</evidence>
<dbReference type="InterPro" id="IPR042109">
    <property type="entry name" value="Adenylosuccinate_synth_dom1"/>
</dbReference>
<dbReference type="InterPro" id="IPR001114">
    <property type="entry name" value="Adenylosuccinate_synthetase"/>
</dbReference>
<comment type="subunit">
    <text evidence="1 8">Homodimer.</text>
</comment>
<feature type="active site" description="Proton acceptor" evidence="8">
    <location>
        <position position="12"/>
    </location>
</feature>
<keyword evidence="2 8" id="KW-0436">Ligase</keyword>
<dbReference type="NCBIfam" id="NF002223">
    <property type="entry name" value="PRK01117.1"/>
    <property type="match status" value="1"/>
</dbReference>
<dbReference type="SUPFAM" id="SSF52540">
    <property type="entry name" value="P-loop containing nucleoside triphosphate hydrolases"/>
    <property type="match status" value="1"/>
</dbReference>
<accession>A0A060Q0I5</accession>
<dbReference type="PROSITE" id="PS00513">
    <property type="entry name" value="ADENYLOSUCCIN_SYN_2"/>
    <property type="match status" value="1"/>
</dbReference>
<keyword evidence="7 8" id="KW-0342">GTP-binding</keyword>
<sequence>MADVVVGIQWGDEGKGKIVDRIAKDYDFVVRYQGGHNAGHTIVHKGVKHSLHLMPSGVLYPKCKNIISSAVVVSVKDLCEEISAFEDLENRLFISDRAHVILPYHAKKDAFKEKSQNIGTTKKGIGPCYEDKMARSGIRMGDLLDDTILEEKLNAHFKAIDPFKEAYDLGEDYEKDLREYFKTYAPKICPFIKDTTSMLIEANQKGEKILLEGAQGTLLDIDLGTYPFVTSSNTTSASACVSTGLNPKAINEVIGITKAYSTRVGNGPFPSEDTTPMGDHLRTKGAEFGTTTKRPRRCGWLDLVALKYACALNGCTQLALMKLDVLDGIDAIKVCVAYERKGERLEVFPSDLKGCAPIYQTFKGWEKSVGVRKLDDLEPNAREYIRFIEKEVGVKISLISTSPEREDTIFL</sequence>
<keyword evidence="6 8" id="KW-0460">Magnesium</keyword>
<feature type="binding site" evidence="8">
    <location>
        <begin position="290"/>
        <end position="296"/>
    </location>
    <ligand>
        <name>substrate</name>
    </ligand>
</feature>
<evidence type="ECO:0000256" key="8">
    <source>
        <dbReference type="HAMAP-Rule" id="MF_00011"/>
    </source>
</evidence>
<comment type="similarity">
    <text evidence="8 10">Belongs to the adenylosuccinate synthetase family.</text>
</comment>
<feature type="binding site" evidence="8">
    <location>
        <begin position="400"/>
        <end position="402"/>
    </location>
    <ligand>
        <name>GTP</name>
        <dbReference type="ChEBI" id="CHEBI:37565"/>
    </ligand>
</feature>
<feature type="active site" evidence="9">
    <location>
        <position position="132"/>
    </location>
</feature>
<feature type="binding site" evidence="8">
    <location>
        <position position="296"/>
    </location>
    <ligand>
        <name>GTP</name>
        <dbReference type="ChEBI" id="CHEBI:37565"/>
    </ligand>
</feature>
<name>A0A060Q0I5_HELPX</name>
<feature type="binding site" description="in other chain" evidence="8">
    <location>
        <position position="230"/>
    </location>
    <ligand>
        <name>IMP</name>
        <dbReference type="ChEBI" id="CHEBI:58053"/>
        <note>ligand shared between dimeric partners</note>
    </ligand>
</feature>
<keyword evidence="8" id="KW-0963">Cytoplasm</keyword>
<dbReference type="GO" id="GO:0000287">
    <property type="term" value="F:magnesium ion binding"/>
    <property type="evidence" value="ECO:0007669"/>
    <property type="project" value="UniProtKB-UniRule"/>
</dbReference>
<dbReference type="EMBL" id="AP014523">
    <property type="protein sequence ID" value="BAO97891.1"/>
    <property type="molecule type" value="Genomic_DNA"/>
</dbReference>
<evidence type="ECO:0000256" key="5">
    <source>
        <dbReference type="ARBA" id="ARBA00022755"/>
    </source>
</evidence>
<keyword evidence="5 8" id="KW-0658">Purine biosynthesis</keyword>
<dbReference type="FunFam" id="3.90.170.10:FF:000001">
    <property type="entry name" value="Adenylosuccinate synthetase"/>
    <property type="match status" value="1"/>
</dbReference>
<dbReference type="InterPro" id="IPR042111">
    <property type="entry name" value="Adenylosuccinate_synth_dom3"/>
</dbReference>
<reference evidence="11 12" key="1">
    <citation type="submission" date="2013-11" db="EMBL/GenBank/DDBJ databases">
        <title>Estimation of Helicobacter pylori bacteriophage ecology using H. pylori isolates.</title>
        <authorList>
            <person name="Uchiyama J."/>
            <person name="Takemura-Uchiyama I."/>
            <person name="Ujihara T."/>
            <person name="Matsuzaki S."/>
        </authorList>
    </citation>
    <scope>NUCLEOTIDE SEQUENCE [LARGE SCALE GENOMIC DNA]</scope>
    <source>
        <strain evidence="11 12">NY40</strain>
    </source>
</reference>
<feature type="binding site" evidence="8">
    <location>
        <begin position="11"/>
        <end position="17"/>
    </location>
    <ligand>
        <name>GTP</name>
        <dbReference type="ChEBI" id="CHEBI:37565"/>
    </ligand>
</feature>
<evidence type="ECO:0000256" key="3">
    <source>
        <dbReference type="ARBA" id="ARBA00022723"/>
    </source>
</evidence>
<comment type="cofactor">
    <cofactor evidence="8">
        <name>Mg(2+)</name>
        <dbReference type="ChEBI" id="CHEBI:18420"/>
    </cofactor>
    <text evidence="8">Binds 1 Mg(2+) ion per subunit.</text>
</comment>
<dbReference type="GO" id="GO:0004019">
    <property type="term" value="F:adenylosuccinate synthase activity"/>
    <property type="evidence" value="ECO:0007669"/>
    <property type="project" value="UniProtKB-UniRule"/>
</dbReference>
<dbReference type="Gene3D" id="3.90.170.10">
    <property type="entry name" value="Adenylosuccinate Synthetase, subunit A, domain 3"/>
    <property type="match status" value="1"/>
</dbReference>
<dbReference type="GO" id="GO:0046040">
    <property type="term" value="P:IMP metabolic process"/>
    <property type="evidence" value="ECO:0007669"/>
    <property type="project" value="TreeGrafter"/>
</dbReference>
<protein>
    <recommendedName>
        <fullName evidence="8 10">Adenylosuccinate synthetase</fullName>
        <shortName evidence="8">AMPSase</shortName>
        <shortName evidence="8">AdSS</shortName>
        <ecNumber evidence="8 10">6.3.4.4</ecNumber>
    </recommendedName>
    <alternativeName>
        <fullName evidence="8">IMP--aspartate ligase</fullName>
    </alternativeName>
</protein>
<evidence type="ECO:0000256" key="7">
    <source>
        <dbReference type="ARBA" id="ARBA00023134"/>
    </source>
</evidence>
<evidence type="ECO:0000256" key="6">
    <source>
        <dbReference type="ARBA" id="ARBA00022842"/>
    </source>
</evidence>
<dbReference type="InterPro" id="IPR027417">
    <property type="entry name" value="P-loop_NTPase"/>
</dbReference>
<feature type="binding site" evidence="8">
    <location>
        <position position="135"/>
    </location>
    <ligand>
        <name>IMP</name>
        <dbReference type="ChEBI" id="CHEBI:58053"/>
        <note>ligand shared between dimeric partners</note>
    </ligand>
</feature>
<dbReference type="InterPro" id="IPR033128">
    <property type="entry name" value="Adenylosuccin_syn_Lys_AS"/>
</dbReference>
<feature type="binding site" description="in other chain" evidence="8">
    <location>
        <position position="215"/>
    </location>
    <ligand>
        <name>IMP</name>
        <dbReference type="ChEBI" id="CHEBI:58053"/>
        <note>ligand shared between dimeric partners</note>
    </ligand>
</feature>
<dbReference type="AlphaFoldDB" id="A0A060Q0I5"/>
<feature type="active site" description="Proton donor" evidence="8">
    <location>
        <position position="40"/>
    </location>
</feature>
<feature type="binding site" description="in other chain" evidence="8">
    <location>
        <position position="294"/>
    </location>
    <ligand>
        <name>IMP</name>
        <dbReference type="ChEBI" id="CHEBI:58053"/>
        <note>ligand shared between dimeric partners</note>
    </ligand>
</feature>
<comment type="pathway">
    <text evidence="8 10">Purine metabolism; AMP biosynthesis via de novo pathway; AMP from IMP: step 1/2.</text>
</comment>
<dbReference type="Gene3D" id="1.10.300.10">
    <property type="entry name" value="Adenylosuccinate Synthetase, subunit A, domain 2"/>
    <property type="match status" value="1"/>
</dbReference>
<evidence type="ECO:0000313" key="12">
    <source>
        <dbReference type="Proteomes" id="UP000031662"/>
    </source>
</evidence>
<comment type="subcellular location">
    <subcellularLocation>
        <location evidence="8">Cytoplasm</location>
    </subcellularLocation>
</comment>
<dbReference type="PROSITE" id="PS01266">
    <property type="entry name" value="ADENYLOSUCCIN_SYN_1"/>
    <property type="match status" value="1"/>
</dbReference>
<dbReference type="GO" id="GO:0005737">
    <property type="term" value="C:cytoplasm"/>
    <property type="evidence" value="ECO:0007669"/>
    <property type="project" value="UniProtKB-SubCell"/>
</dbReference>
<dbReference type="Gene3D" id="3.40.440.10">
    <property type="entry name" value="Adenylosuccinate Synthetase, subunit A, domain 1"/>
    <property type="match status" value="1"/>
</dbReference>
<dbReference type="SMART" id="SM00788">
    <property type="entry name" value="Adenylsucc_synt"/>
    <property type="match status" value="1"/>
</dbReference>
<feature type="binding site" evidence="8">
    <location>
        <begin position="39"/>
        <end position="41"/>
    </location>
    <ligand>
        <name>GTP</name>
        <dbReference type="ChEBI" id="CHEBI:37565"/>
    </ligand>
</feature>
<dbReference type="FunFam" id="1.10.300.10:FF:000001">
    <property type="entry name" value="Adenylosuccinate synthetase"/>
    <property type="match status" value="1"/>
</dbReference>
<evidence type="ECO:0000256" key="4">
    <source>
        <dbReference type="ARBA" id="ARBA00022741"/>
    </source>
</evidence>
<proteinExistence type="inferred from homology"/>
<organism evidence="11 12">
    <name type="scientific">Helicobacter pylori NY40</name>
    <dbReference type="NCBI Taxonomy" id="1426844"/>
    <lineage>
        <taxon>Bacteria</taxon>
        <taxon>Pseudomonadati</taxon>
        <taxon>Campylobacterota</taxon>
        <taxon>Epsilonproteobacteria</taxon>
        <taxon>Campylobacterales</taxon>
        <taxon>Helicobacteraceae</taxon>
        <taxon>Helicobacter</taxon>
    </lineage>
</organism>
<dbReference type="PANTHER" id="PTHR11846">
    <property type="entry name" value="ADENYLOSUCCINATE SYNTHETASE"/>
    <property type="match status" value="1"/>
</dbReference>
<dbReference type="EC" id="6.3.4.4" evidence="8 10"/>
<dbReference type="HAMAP" id="MF_00011">
    <property type="entry name" value="Adenylosucc_synth"/>
    <property type="match status" value="1"/>
</dbReference>
<dbReference type="HOGENOM" id="CLU_029848_0_0_7"/>
<feature type="binding site" evidence="8">
    <location>
        <position position="12"/>
    </location>
    <ligand>
        <name>Mg(2+)</name>
        <dbReference type="ChEBI" id="CHEBI:18420"/>
    </ligand>
</feature>
<feature type="binding site" evidence="8">
    <location>
        <begin position="322"/>
        <end position="324"/>
    </location>
    <ligand>
        <name>GTP</name>
        <dbReference type="ChEBI" id="CHEBI:37565"/>
    </ligand>
</feature>
<dbReference type="GO" id="GO:0044208">
    <property type="term" value="P:'de novo' AMP biosynthetic process"/>
    <property type="evidence" value="ECO:0007669"/>
    <property type="project" value="UniProtKB-UniRule"/>
</dbReference>
<gene>
    <name evidence="8" type="primary">purA</name>
    <name evidence="11" type="ORF">NY40_0881</name>
</gene>
<feature type="binding site" description="in other chain" evidence="8">
    <location>
        <begin position="12"/>
        <end position="15"/>
    </location>
    <ligand>
        <name>IMP</name>
        <dbReference type="ChEBI" id="CHEBI:58053"/>
        <note>ligand shared between dimeric partners</note>
    </ligand>
</feature>
<feature type="binding site" evidence="8">
    <location>
        <position position="39"/>
    </location>
    <ligand>
        <name>Mg(2+)</name>
        <dbReference type="ChEBI" id="CHEBI:18420"/>
    </ligand>
</feature>
<comment type="catalytic activity">
    <reaction evidence="8 10">
        <text>IMP + L-aspartate + GTP = N(6)-(1,2-dicarboxyethyl)-AMP + GDP + phosphate + 2 H(+)</text>
        <dbReference type="Rhea" id="RHEA:15753"/>
        <dbReference type="ChEBI" id="CHEBI:15378"/>
        <dbReference type="ChEBI" id="CHEBI:29991"/>
        <dbReference type="ChEBI" id="CHEBI:37565"/>
        <dbReference type="ChEBI" id="CHEBI:43474"/>
        <dbReference type="ChEBI" id="CHEBI:57567"/>
        <dbReference type="ChEBI" id="CHEBI:58053"/>
        <dbReference type="ChEBI" id="CHEBI:58189"/>
        <dbReference type="EC" id="6.3.4.4"/>
    </reaction>
</comment>
<dbReference type="Pfam" id="PF00709">
    <property type="entry name" value="Adenylsucc_synt"/>
    <property type="match status" value="1"/>
</dbReference>
<comment type="function">
    <text evidence="8">Plays an important role in the de novo pathway of purine nucleotide biosynthesis. Catalyzes the first committed step in the biosynthesis of AMP from IMP.</text>
</comment>
<dbReference type="Proteomes" id="UP000031662">
    <property type="component" value="Chromosome"/>
</dbReference>
<keyword evidence="3 8" id="KW-0479">Metal-binding</keyword>
<evidence type="ECO:0000256" key="9">
    <source>
        <dbReference type="PROSITE-ProRule" id="PRU10134"/>
    </source>
</evidence>
<dbReference type="InterPro" id="IPR042110">
    <property type="entry name" value="Adenylosuccinate_synth_dom2"/>
</dbReference>
<dbReference type="PANTHER" id="PTHR11846:SF0">
    <property type="entry name" value="ADENYLOSUCCINATE SYNTHETASE"/>
    <property type="match status" value="1"/>
</dbReference>